<organism evidence="3 4">
    <name type="scientific">Muricoccus vinaceus</name>
    <dbReference type="NCBI Taxonomy" id="424704"/>
    <lineage>
        <taxon>Bacteria</taxon>
        <taxon>Pseudomonadati</taxon>
        <taxon>Pseudomonadota</taxon>
        <taxon>Alphaproteobacteria</taxon>
        <taxon>Acetobacterales</taxon>
        <taxon>Roseomonadaceae</taxon>
        <taxon>Muricoccus</taxon>
    </lineage>
</organism>
<gene>
    <name evidence="3" type="ORF">ACFFIC_29330</name>
</gene>
<dbReference type="PROSITE" id="PS50096">
    <property type="entry name" value="IQ"/>
    <property type="match status" value="1"/>
</dbReference>
<sequence length="325" mass="33962">MRSAITRRALGALLLAPAVARAQARAPEWTPIRPIRLIVPYTPGGGTDVAARLVAKAMQDTLGQPIAIENRPGASEMVGTEAVARAAPDGHTIGLVTNTSTINPALYPSVPYDIAKDLRPIGLLCAVPFALAAHPSVPARNVAELIAVLKAKPDGLSYASLGPGSVHGLAMEWFKSLTGTRIVAVPYRGVAPAMQAIATGEVQLGFVGLTSAVPQIEAGRLRVLGVSPAEGVKAFPDWPPVARTVPGFGMTTWYGLVAPAGTPEPAMARLQATLRGALENEEVRSRFATLGVEPVPPGPEPFARHVAEESRMWAGVVRDTGAKPE</sequence>
<dbReference type="Pfam" id="PF03401">
    <property type="entry name" value="TctC"/>
    <property type="match status" value="1"/>
</dbReference>
<feature type="signal peptide" evidence="2">
    <location>
        <begin position="1"/>
        <end position="24"/>
    </location>
</feature>
<keyword evidence="4" id="KW-1185">Reference proteome</keyword>
<dbReference type="EMBL" id="JBHLVZ010000115">
    <property type="protein sequence ID" value="MFC0389618.1"/>
    <property type="molecule type" value="Genomic_DNA"/>
</dbReference>
<dbReference type="RefSeq" id="WP_377057160.1">
    <property type="nucleotide sequence ID" value="NZ_JBHLVZ010000115.1"/>
</dbReference>
<dbReference type="PIRSF" id="PIRSF017082">
    <property type="entry name" value="YflP"/>
    <property type="match status" value="1"/>
</dbReference>
<name>A0ABV6J153_9PROT</name>
<dbReference type="InterPro" id="IPR005064">
    <property type="entry name" value="BUG"/>
</dbReference>
<keyword evidence="2" id="KW-0732">Signal</keyword>
<feature type="chain" id="PRO_5045415907" evidence="2">
    <location>
        <begin position="25"/>
        <end position="325"/>
    </location>
</feature>
<protein>
    <submittedName>
        <fullName evidence="3">Bug family tripartite tricarboxylate transporter substrate binding protein</fullName>
    </submittedName>
</protein>
<dbReference type="Proteomes" id="UP001589789">
    <property type="component" value="Unassembled WGS sequence"/>
</dbReference>
<dbReference type="PANTHER" id="PTHR42928:SF5">
    <property type="entry name" value="BLR1237 PROTEIN"/>
    <property type="match status" value="1"/>
</dbReference>
<evidence type="ECO:0000313" key="4">
    <source>
        <dbReference type="Proteomes" id="UP001589789"/>
    </source>
</evidence>
<accession>A0ABV6J153</accession>
<reference evidence="3 4" key="1">
    <citation type="submission" date="2024-09" db="EMBL/GenBank/DDBJ databases">
        <authorList>
            <person name="Sun Q."/>
            <person name="Mori K."/>
        </authorList>
    </citation>
    <scope>NUCLEOTIDE SEQUENCE [LARGE SCALE GENOMIC DNA]</scope>
    <source>
        <strain evidence="3 4">CCM 7468</strain>
    </source>
</reference>
<dbReference type="InterPro" id="IPR042100">
    <property type="entry name" value="Bug_dom1"/>
</dbReference>
<evidence type="ECO:0000313" key="3">
    <source>
        <dbReference type="EMBL" id="MFC0389618.1"/>
    </source>
</evidence>
<dbReference type="Gene3D" id="3.40.190.150">
    <property type="entry name" value="Bordetella uptake gene, domain 1"/>
    <property type="match status" value="1"/>
</dbReference>
<proteinExistence type="inferred from homology"/>
<dbReference type="CDD" id="cd13578">
    <property type="entry name" value="PBP2_Bug27"/>
    <property type="match status" value="1"/>
</dbReference>
<dbReference type="SUPFAM" id="SSF53850">
    <property type="entry name" value="Periplasmic binding protein-like II"/>
    <property type="match status" value="1"/>
</dbReference>
<evidence type="ECO:0000256" key="2">
    <source>
        <dbReference type="SAM" id="SignalP"/>
    </source>
</evidence>
<comment type="caution">
    <text evidence="3">The sequence shown here is derived from an EMBL/GenBank/DDBJ whole genome shotgun (WGS) entry which is preliminary data.</text>
</comment>
<dbReference type="Gene3D" id="3.40.190.10">
    <property type="entry name" value="Periplasmic binding protein-like II"/>
    <property type="match status" value="1"/>
</dbReference>
<dbReference type="PANTHER" id="PTHR42928">
    <property type="entry name" value="TRICARBOXYLATE-BINDING PROTEIN"/>
    <property type="match status" value="1"/>
</dbReference>
<comment type="similarity">
    <text evidence="1">Belongs to the UPF0065 (bug) family.</text>
</comment>
<evidence type="ECO:0000256" key="1">
    <source>
        <dbReference type="ARBA" id="ARBA00006987"/>
    </source>
</evidence>